<evidence type="ECO:0000259" key="6">
    <source>
        <dbReference type="Pfam" id="PF21036"/>
    </source>
</evidence>
<evidence type="ECO:0000256" key="4">
    <source>
        <dbReference type="ARBA" id="ARBA00023194"/>
    </source>
</evidence>
<comment type="caution">
    <text evidence="7">The sequence shown here is derived from an EMBL/GenBank/DDBJ whole genome shotgun (WGS) entry which is preliminary data.</text>
</comment>
<evidence type="ECO:0000259" key="5">
    <source>
        <dbReference type="Pfam" id="PF06722"/>
    </source>
</evidence>
<dbReference type="InterPro" id="IPR030953">
    <property type="entry name" value="Glycosyl_450act"/>
</dbReference>
<reference evidence="8" key="1">
    <citation type="journal article" date="2019" name="Int. J. Syst. Evol. Microbiol.">
        <title>The Global Catalogue of Microorganisms (GCM) 10K type strain sequencing project: providing services to taxonomists for standard genome sequencing and annotation.</title>
        <authorList>
            <consortium name="The Broad Institute Genomics Platform"/>
            <consortium name="The Broad Institute Genome Sequencing Center for Infectious Disease"/>
            <person name="Wu L."/>
            <person name="Ma J."/>
        </authorList>
    </citation>
    <scope>NUCLEOTIDE SEQUENCE [LARGE SCALE GENOMIC DNA]</scope>
    <source>
        <strain evidence="8">JCM 10083</strain>
    </source>
</reference>
<comment type="similarity">
    <text evidence="1">Belongs to the glycosyltransferase 28 family.</text>
</comment>
<dbReference type="Gene3D" id="3.40.50.2000">
    <property type="entry name" value="Glycogen Phosphorylase B"/>
    <property type="match status" value="2"/>
</dbReference>
<dbReference type="InterPro" id="IPR048284">
    <property type="entry name" value="EryCIII-like_N"/>
</dbReference>
<evidence type="ECO:0000313" key="8">
    <source>
        <dbReference type="Proteomes" id="UP001596514"/>
    </source>
</evidence>
<dbReference type="CDD" id="cd03784">
    <property type="entry name" value="GT1_Gtf-like"/>
    <property type="match status" value="1"/>
</dbReference>
<dbReference type="RefSeq" id="WP_343962486.1">
    <property type="nucleotide sequence ID" value="NZ_BAAAGK010000007.1"/>
</dbReference>
<evidence type="ECO:0000313" key="7">
    <source>
        <dbReference type="EMBL" id="MFC7605090.1"/>
    </source>
</evidence>
<keyword evidence="2" id="KW-0328">Glycosyltransferase</keyword>
<proteinExistence type="inferred from homology"/>
<dbReference type="NCBIfam" id="TIGR04516">
    <property type="entry name" value="glycosyl_450act"/>
    <property type="match status" value="1"/>
</dbReference>
<dbReference type="PANTHER" id="PTHR48050:SF13">
    <property type="entry name" value="STEROL 3-BETA-GLUCOSYLTRANSFERASE UGT80A2"/>
    <property type="match status" value="1"/>
</dbReference>
<dbReference type="Pfam" id="PF06722">
    <property type="entry name" value="EryCIII-like_C"/>
    <property type="match status" value="1"/>
</dbReference>
<sequence>MRILFATVPEKTIFLPMVPLAWALRTAGHEVRVACQPAFADVITQAGLTAVPIGRDVDTVRLFQWYGMTSDQFEEVRIGLPAPYDVAEDPDRYTWETMLQACRDMAEGDRAESFPMVAGMADFARQWKPDLIVWSSFCYAAPIAAKACGAAHARMLFGADVFGVTRERFLEFKGDEDPVADWMGAYGRKYGFEFTEDMVTGDFTVDLLPDSLSMRAGLDYLPIRHVPYGGAATVPKWLQVPQERPRVALSFGLTATGMFAGYTVDVRDVLDSLADLDIEVVATIADSAREKLGTVPDNARLVSYVPLHALMPTCSAVVNHGGVGTVLNSARYAVPQLTMGYHFDEPIIARGLAAQGCALQVGPGVTVRDGVLRLLGEPAFAGRAADLRDEIQAMPSPNDLVPRLEELTAKHR</sequence>
<protein>
    <submittedName>
        <fullName evidence="7">Activator-dependent family glycosyltransferase</fullName>
    </submittedName>
</protein>
<dbReference type="SUPFAM" id="SSF53756">
    <property type="entry name" value="UDP-Glycosyltransferase/glycogen phosphorylase"/>
    <property type="match status" value="1"/>
</dbReference>
<keyword evidence="3" id="KW-0808">Transferase</keyword>
<keyword evidence="4" id="KW-0045">Antibiotic biosynthesis</keyword>
<dbReference type="Pfam" id="PF21036">
    <property type="entry name" value="EryCIII-like_N"/>
    <property type="match status" value="1"/>
</dbReference>
<accession>A0ABW2TAQ9</accession>
<keyword evidence="8" id="KW-1185">Reference proteome</keyword>
<feature type="domain" description="Erythromycin biosynthesis protein CIII-like N-terminal" evidence="6">
    <location>
        <begin position="22"/>
        <end position="252"/>
    </location>
</feature>
<dbReference type="InterPro" id="IPR050426">
    <property type="entry name" value="Glycosyltransferase_28"/>
</dbReference>
<evidence type="ECO:0000256" key="1">
    <source>
        <dbReference type="ARBA" id="ARBA00006962"/>
    </source>
</evidence>
<gene>
    <name evidence="7" type="ORF">ACFQVD_33775</name>
</gene>
<organism evidence="7 8">
    <name type="scientific">Streptosporangium amethystogenes subsp. fukuiense</name>
    <dbReference type="NCBI Taxonomy" id="698418"/>
    <lineage>
        <taxon>Bacteria</taxon>
        <taxon>Bacillati</taxon>
        <taxon>Actinomycetota</taxon>
        <taxon>Actinomycetes</taxon>
        <taxon>Streptosporangiales</taxon>
        <taxon>Streptosporangiaceae</taxon>
        <taxon>Streptosporangium</taxon>
    </lineage>
</organism>
<dbReference type="InterPro" id="IPR002213">
    <property type="entry name" value="UDP_glucos_trans"/>
</dbReference>
<name>A0ABW2TAQ9_9ACTN</name>
<dbReference type="InterPro" id="IPR010610">
    <property type="entry name" value="EryCIII-like_C"/>
</dbReference>
<evidence type="ECO:0000256" key="2">
    <source>
        <dbReference type="ARBA" id="ARBA00022676"/>
    </source>
</evidence>
<evidence type="ECO:0000256" key="3">
    <source>
        <dbReference type="ARBA" id="ARBA00022679"/>
    </source>
</evidence>
<dbReference type="PANTHER" id="PTHR48050">
    <property type="entry name" value="STEROL 3-BETA-GLUCOSYLTRANSFERASE"/>
    <property type="match status" value="1"/>
</dbReference>
<dbReference type="EMBL" id="JBHTEE010000001">
    <property type="protein sequence ID" value="MFC7605090.1"/>
    <property type="molecule type" value="Genomic_DNA"/>
</dbReference>
<feature type="domain" description="Erythromycin biosynthesis protein CIII-like C-terminal" evidence="5">
    <location>
        <begin position="268"/>
        <end position="407"/>
    </location>
</feature>
<dbReference type="Proteomes" id="UP001596514">
    <property type="component" value="Unassembled WGS sequence"/>
</dbReference>